<evidence type="ECO:0000256" key="5">
    <source>
        <dbReference type="ARBA" id="ARBA00023002"/>
    </source>
</evidence>
<evidence type="ECO:0000313" key="8">
    <source>
        <dbReference type="Proteomes" id="UP000245202"/>
    </source>
</evidence>
<comment type="cofactor">
    <cofactor evidence="1">
        <name>Zn(2+)</name>
        <dbReference type="ChEBI" id="CHEBI:29105"/>
    </cofactor>
</comment>
<dbReference type="SUPFAM" id="SSF50129">
    <property type="entry name" value="GroES-like"/>
    <property type="match status" value="1"/>
</dbReference>
<dbReference type="PANTHER" id="PTHR43350">
    <property type="entry name" value="NAD-DEPENDENT ALCOHOL DEHYDROGENASE"/>
    <property type="match status" value="1"/>
</dbReference>
<comment type="similarity">
    <text evidence="2">Belongs to the zinc-containing alcohol dehydrogenase family.</text>
</comment>
<dbReference type="SUPFAM" id="SSF51735">
    <property type="entry name" value="NAD(P)-binding Rossmann-fold domains"/>
    <property type="match status" value="1"/>
</dbReference>
<dbReference type="InterPro" id="IPR020843">
    <property type="entry name" value="ER"/>
</dbReference>
<keyword evidence="5" id="KW-0560">Oxidoreductase</keyword>
<evidence type="ECO:0000313" key="7">
    <source>
        <dbReference type="EMBL" id="GBG11088.1"/>
    </source>
</evidence>
<dbReference type="CDD" id="cd08255">
    <property type="entry name" value="2-desacetyl-2-hydroxyethyl_bacteriochlorophyllide_like"/>
    <property type="match status" value="1"/>
</dbReference>
<dbReference type="GO" id="GO:0046872">
    <property type="term" value="F:metal ion binding"/>
    <property type="evidence" value="ECO:0007669"/>
    <property type="project" value="UniProtKB-KW"/>
</dbReference>
<dbReference type="AlphaFoldDB" id="A0A2R5F103"/>
<accession>A0A2R5F103</accession>
<protein>
    <submittedName>
        <fullName evidence="7">Alcohol dehydrogenase</fullName>
    </submittedName>
</protein>
<dbReference type="InterPro" id="IPR036291">
    <property type="entry name" value="NAD(P)-bd_dom_sf"/>
</dbReference>
<name>A0A2R5F103_9BACL</name>
<dbReference type="Gene3D" id="3.40.50.720">
    <property type="entry name" value="NAD(P)-binding Rossmann-like Domain"/>
    <property type="match status" value="1"/>
</dbReference>
<feature type="domain" description="Enoyl reductase (ER)" evidence="6">
    <location>
        <begin position="6"/>
        <end position="303"/>
    </location>
</feature>
<sequence length="334" mass="35673">MKAIAALRSGVAVVDIEKPKLLPGHVGVRTEYSAISPGTELGMIRGSLDDPRILGYSAVGIVEQVGEGAHGFREGQRVACYGAPYTCHAQWLSVPANLAAVVPEHVDAREAAYAGLGAIAIHALRTARLAFGESVIVVGLGILGNLIAQIAHAAAYRTIALDVDAGRANMLRKYGLSRVYDNREKLVGELEKATGGGVGADAVLLCAGGSGSGLIDASLGWLRDRGKIVVVGDLCTEFNRGLMFAKEAQVLISRAGGPGRYDERYERDNVDYPVGYVRWTEGRNTSEYIRLLAERRISVQAMITHEYALNDCERAYGNYSDAVGAIGTLFRHGD</sequence>
<evidence type="ECO:0000256" key="3">
    <source>
        <dbReference type="ARBA" id="ARBA00022723"/>
    </source>
</evidence>
<evidence type="ECO:0000256" key="2">
    <source>
        <dbReference type="ARBA" id="ARBA00008072"/>
    </source>
</evidence>
<evidence type="ECO:0000256" key="4">
    <source>
        <dbReference type="ARBA" id="ARBA00022833"/>
    </source>
</evidence>
<dbReference type="Proteomes" id="UP000245202">
    <property type="component" value="Unassembled WGS sequence"/>
</dbReference>
<keyword evidence="8" id="KW-1185">Reference proteome</keyword>
<dbReference type="PANTHER" id="PTHR43350:SF19">
    <property type="entry name" value="D-GULOSIDE 3-DEHYDROGENASE"/>
    <property type="match status" value="1"/>
</dbReference>
<dbReference type="Pfam" id="PF08240">
    <property type="entry name" value="ADH_N"/>
    <property type="match status" value="1"/>
</dbReference>
<dbReference type="GO" id="GO:0016491">
    <property type="term" value="F:oxidoreductase activity"/>
    <property type="evidence" value="ECO:0007669"/>
    <property type="project" value="UniProtKB-KW"/>
</dbReference>
<evidence type="ECO:0000256" key="1">
    <source>
        <dbReference type="ARBA" id="ARBA00001947"/>
    </source>
</evidence>
<evidence type="ECO:0000259" key="6">
    <source>
        <dbReference type="SMART" id="SM00829"/>
    </source>
</evidence>
<organism evidence="7 8">
    <name type="scientific">Paenibacillus agaridevorans</name>
    <dbReference type="NCBI Taxonomy" id="171404"/>
    <lineage>
        <taxon>Bacteria</taxon>
        <taxon>Bacillati</taxon>
        <taxon>Bacillota</taxon>
        <taxon>Bacilli</taxon>
        <taxon>Bacillales</taxon>
        <taxon>Paenibacillaceae</taxon>
        <taxon>Paenibacillus</taxon>
    </lineage>
</organism>
<dbReference type="Pfam" id="PF00107">
    <property type="entry name" value="ADH_zinc_N"/>
    <property type="match status" value="1"/>
</dbReference>
<dbReference type="SMART" id="SM00829">
    <property type="entry name" value="PKS_ER"/>
    <property type="match status" value="1"/>
</dbReference>
<keyword evidence="3" id="KW-0479">Metal-binding</keyword>
<dbReference type="EMBL" id="BDQX01000381">
    <property type="protein sequence ID" value="GBG11088.1"/>
    <property type="molecule type" value="Genomic_DNA"/>
</dbReference>
<dbReference type="InterPro" id="IPR011032">
    <property type="entry name" value="GroES-like_sf"/>
</dbReference>
<dbReference type="InterPro" id="IPR013149">
    <property type="entry name" value="ADH-like_C"/>
</dbReference>
<dbReference type="Gene3D" id="3.90.180.10">
    <property type="entry name" value="Medium-chain alcohol dehydrogenases, catalytic domain"/>
    <property type="match status" value="2"/>
</dbReference>
<proteinExistence type="inferred from homology"/>
<dbReference type="RefSeq" id="WP_108995454.1">
    <property type="nucleotide sequence ID" value="NZ_BDQX01000381.1"/>
</dbReference>
<gene>
    <name evidence="7" type="ORF">PAT3040_05871</name>
</gene>
<reference evidence="7 8" key="1">
    <citation type="submission" date="2017-08" db="EMBL/GenBank/DDBJ databases">
        <title>Substantial Increase in Enzyme Production by Combined Drug-Resistance Mutations in Paenibacillus agaridevorans.</title>
        <authorList>
            <person name="Tanaka Y."/>
            <person name="Funane K."/>
            <person name="Hosaka T."/>
            <person name="Shiwa Y."/>
            <person name="Fujita N."/>
            <person name="Miyazaki T."/>
            <person name="Yoshikawa H."/>
            <person name="Murakami K."/>
            <person name="Kasahara K."/>
            <person name="Inaoka T."/>
            <person name="Hiraga Y."/>
            <person name="Ochi K."/>
        </authorList>
    </citation>
    <scope>NUCLEOTIDE SEQUENCE [LARGE SCALE GENOMIC DNA]</scope>
    <source>
        <strain evidence="7 8">T-3040</strain>
    </source>
</reference>
<keyword evidence="4" id="KW-0862">Zinc</keyword>
<comment type="caution">
    <text evidence="7">The sequence shown here is derived from an EMBL/GenBank/DDBJ whole genome shotgun (WGS) entry which is preliminary data.</text>
</comment>
<dbReference type="InterPro" id="IPR013154">
    <property type="entry name" value="ADH-like_N"/>
</dbReference>